<keyword evidence="2" id="KW-0378">Hydrolase</keyword>
<organism evidence="3 4">
    <name type="scientific">Actinomortierella ambigua</name>
    <dbReference type="NCBI Taxonomy" id="1343610"/>
    <lineage>
        <taxon>Eukaryota</taxon>
        <taxon>Fungi</taxon>
        <taxon>Fungi incertae sedis</taxon>
        <taxon>Mucoromycota</taxon>
        <taxon>Mortierellomycotina</taxon>
        <taxon>Mortierellomycetes</taxon>
        <taxon>Mortierellales</taxon>
        <taxon>Mortierellaceae</taxon>
        <taxon>Actinomortierella</taxon>
    </lineage>
</organism>
<dbReference type="SUPFAM" id="SSF55811">
    <property type="entry name" value="Nudix"/>
    <property type="match status" value="1"/>
</dbReference>
<protein>
    <recommendedName>
        <fullName evidence="5">Nudix hydrolase domain-containing protein</fullName>
    </recommendedName>
</protein>
<dbReference type="Proteomes" id="UP000807716">
    <property type="component" value="Unassembled WGS sequence"/>
</dbReference>
<evidence type="ECO:0000256" key="2">
    <source>
        <dbReference type="ARBA" id="ARBA00022801"/>
    </source>
</evidence>
<dbReference type="GO" id="GO:0080042">
    <property type="term" value="F:ADP-glucose pyrophosphohydrolase activity"/>
    <property type="evidence" value="ECO:0007669"/>
    <property type="project" value="TreeGrafter"/>
</dbReference>
<gene>
    <name evidence="3" type="ORF">DFQ27_005785</name>
</gene>
<dbReference type="PANTHER" id="PTHR11839">
    <property type="entry name" value="UDP/ADP-SUGAR PYROPHOSPHATASE"/>
    <property type="match status" value="1"/>
</dbReference>
<dbReference type="InterPro" id="IPR015797">
    <property type="entry name" value="NUDIX_hydrolase-like_dom_sf"/>
</dbReference>
<sequence>MAAKHALKIGARTIPMVAAHEKIPLDLVAEFKPLQDWAKKLRQEEETYASKSASGKPGEGAPVRVNKVEVKNVDYFGKRIGFVNLSVDAEIVETGQKAPGYIFMVPAGMLDGSGDFAGKCAEEIEEECGITMDHESLVDMTQLAYGDKWDGMYPSVGGCDEYLRLFACCKDMSWDELQALEGRLGGLQEHGESITLSLVELKDAYKKIPDAKFLSCLGLYYSLKADGKLPF</sequence>
<comment type="caution">
    <text evidence="3">The sequence shown here is derived from an EMBL/GenBank/DDBJ whole genome shotgun (WGS) entry which is preliminary data.</text>
</comment>
<comment type="cofactor">
    <cofactor evidence="1">
        <name>Mg(2+)</name>
        <dbReference type="ChEBI" id="CHEBI:18420"/>
    </cofactor>
</comment>
<evidence type="ECO:0000313" key="4">
    <source>
        <dbReference type="Proteomes" id="UP000807716"/>
    </source>
</evidence>
<dbReference type="AlphaFoldDB" id="A0A9P6PZP3"/>
<dbReference type="GO" id="GO:0006753">
    <property type="term" value="P:nucleoside phosphate metabolic process"/>
    <property type="evidence" value="ECO:0007669"/>
    <property type="project" value="TreeGrafter"/>
</dbReference>
<accession>A0A9P6PZP3</accession>
<name>A0A9P6PZP3_9FUNG</name>
<reference evidence="3" key="1">
    <citation type="journal article" date="2020" name="Fungal Divers.">
        <title>Resolving the Mortierellaceae phylogeny through synthesis of multi-gene phylogenetics and phylogenomics.</title>
        <authorList>
            <person name="Vandepol N."/>
            <person name="Liber J."/>
            <person name="Desiro A."/>
            <person name="Na H."/>
            <person name="Kennedy M."/>
            <person name="Barry K."/>
            <person name="Grigoriev I.V."/>
            <person name="Miller A.N."/>
            <person name="O'Donnell K."/>
            <person name="Stajich J.E."/>
            <person name="Bonito G."/>
        </authorList>
    </citation>
    <scope>NUCLEOTIDE SEQUENCE</scope>
    <source>
        <strain evidence="3">BC1065</strain>
    </source>
</reference>
<dbReference type="EMBL" id="JAAAJB010000415">
    <property type="protein sequence ID" value="KAG0256308.1"/>
    <property type="molecule type" value="Genomic_DNA"/>
</dbReference>
<dbReference type="GO" id="GO:0080041">
    <property type="term" value="F:ADP-ribose pyrophosphohydrolase activity"/>
    <property type="evidence" value="ECO:0007669"/>
    <property type="project" value="TreeGrafter"/>
</dbReference>
<evidence type="ECO:0000256" key="1">
    <source>
        <dbReference type="ARBA" id="ARBA00001946"/>
    </source>
</evidence>
<dbReference type="PANTHER" id="PTHR11839:SF18">
    <property type="entry name" value="NUDIX HYDROLASE DOMAIN-CONTAINING PROTEIN"/>
    <property type="match status" value="1"/>
</dbReference>
<evidence type="ECO:0000313" key="3">
    <source>
        <dbReference type="EMBL" id="KAG0256308.1"/>
    </source>
</evidence>
<keyword evidence="4" id="KW-1185">Reference proteome</keyword>
<dbReference type="Gene3D" id="3.90.79.10">
    <property type="entry name" value="Nucleoside Triphosphate Pyrophosphohydrolase"/>
    <property type="match status" value="1"/>
</dbReference>
<dbReference type="OrthoDB" id="10249920at2759"/>
<dbReference type="GO" id="GO:0019693">
    <property type="term" value="P:ribose phosphate metabolic process"/>
    <property type="evidence" value="ECO:0007669"/>
    <property type="project" value="TreeGrafter"/>
</dbReference>
<proteinExistence type="predicted"/>
<evidence type="ECO:0008006" key="5">
    <source>
        <dbReference type="Google" id="ProtNLM"/>
    </source>
</evidence>